<dbReference type="EMBL" id="CM044701">
    <property type="protein sequence ID" value="KAI5681827.1"/>
    <property type="molecule type" value="Genomic_DNA"/>
</dbReference>
<sequence>MRTRTWRSGSYVPLDLFDSPDQDAPTFSLDLTSFVPSHPSGAGTSYVPPDPFKSPDADYVHPPPSTGGTSYAPPPPSAVGLSFDAPPPPGTAGSSVPHMTISHASSSDSDEHGDDPKDYVTPAQQLGFGHRVRSSGELLDDLIESDTIRLLDWNNAMTDLQLRMRFVDKIQAISTVQKWSNWIRRGFRVGKSKSD</sequence>
<dbReference type="Proteomes" id="UP001060085">
    <property type="component" value="Linkage Group LG01"/>
</dbReference>
<protein>
    <submittedName>
        <fullName evidence="1">Uncharacterized protein</fullName>
    </submittedName>
</protein>
<evidence type="ECO:0000313" key="1">
    <source>
        <dbReference type="EMBL" id="KAI5681827.1"/>
    </source>
</evidence>
<keyword evidence="2" id="KW-1185">Reference proteome</keyword>
<organism evidence="1 2">
    <name type="scientific">Catharanthus roseus</name>
    <name type="common">Madagascar periwinkle</name>
    <name type="synonym">Vinca rosea</name>
    <dbReference type="NCBI Taxonomy" id="4058"/>
    <lineage>
        <taxon>Eukaryota</taxon>
        <taxon>Viridiplantae</taxon>
        <taxon>Streptophyta</taxon>
        <taxon>Embryophyta</taxon>
        <taxon>Tracheophyta</taxon>
        <taxon>Spermatophyta</taxon>
        <taxon>Magnoliopsida</taxon>
        <taxon>eudicotyledons</taxon>
        <taxon>Gunneridae</taxon>
        <taxon>Pentapetalae</taxon>
        <taxon>asterids</taxon>
        <taxon>lamiids</taxon>
        <taxon>Gentianales</taxon>
        <taxon>Apocynaceae</taxon>
        <taxon>Rauvolfioideae</taxon>
        <taxon>Vinceae</taxon>
        <taxon>Catharanthinae</taxon>
        <taxon>Catharanthus</taxon>
    </lineage>
</organism>
<proteinExistence type="predicted"/>
<gene>
    <name evidence="1" type="ORF">M9H77_03055</name>
</gene>
<comment type="caution">
    <text evidence="1">The sequence shown here is derived from an EMBL/GenBank/DDBJ whole genome shotgun (WGS) entry which is preliminary data.</text>
</comment>
<accession>A0ACC0CAB5</accession>
<name>A0ACC0CAB5_CATRO</name>
<evidence type="ECO:0000313" key="2">
    <source>
        <dbReference type="Proteomes" id="UP001060085"/>
    </source>
</evidence>
<reference evidence="2" key="1">
    <citation type="journal article" date="2023" name="Nat. Plants">
        <title>Single-cell RNA sequencing provides a high-resolution roadmap for understanding the multicellular compartmentation of specialized metabolism.</title>
        <authorList>
            <person name="Sun S."/>
            <person name="Shen X."/>
            <person name="Li Y."/>
            <person name="Li Y."/>
            <person name="Wang S."/>
            <person name="Li R."/>
            <person name="Zhang H."/>
            <person name="Shen G."/>
            <person name="Guo B."/>
            <person name="Wei J."/>
            <person name="Xu J."/>
            <person name="St-Pierre B."/>
            <person name="Chen S."/>
            <person name="Sun C."/>
        </authorList>
    </citation>
    <scope>NUCLEOTIDE SEQUENCE [LARGE SCALE GENOMIC DNA]</scope>
</reference>